<evidence type="ECO:0000313" key="5">
    <source>
        <dbReference type="EMBL" id="OAP36490.1"/>
    </source>
</evidence>
<dbReference type="SUPFAM" id="SSF46689">
    <property type="entry name" value="Homeodomain-like"/>
    <property type="match status" value="1"/>
</dbReference>
<dbReference type="AlphaFoldDB" id="A0A178XML7"/>
<dbReference type="InterPro" id="IPR036271">
    <property type="entry name" value="Tet_transcr_reg_TetR-rel_C_sf"/>
</dbReference>
<evidence type="ECO:0000313" key="6">
    <source>
        <dbReference type="Proteomes" id="UP000094025"/>
    </source>
</evidence>
<dbReference type="RefSeq" id="WP_064243715.1">
    <property type="nucleotide sequence ID" value="NZ_LPUX01000064.1"/>
</dbReference>
<reference evidence="5 6" key="1">
    <citation type="journal article" date="2016" name="Int. J. Syst. Evol. Microbiol.">
        <title>Ensifer glycinis sp. nov., an novel rhizobial species associated with Glycine spp.</title>
        <authorList>
            <person name="Yan H."/>
            <person name="Yan J."/>
            <person name="Sui X.H."/>
            <person name="Wang E.T."/>
            <person name="Chen W.X."/>
            <person name="Zhang X.X."/>
            <person name="Chen W.F."/>
        </authorList>
    </citation>
    <scope>NUCLEOTIDE SEQUENCE [LARGE SCALE GENOMIC DNA]</scope>
    <source>
        <strain evidence="5 6">CCBAU 23380</strain>
    </source>
</reference>
<dbReference type="PANTHER" id="PTHR30328:SF54">
    <property type="entry name" value="HTH-TYPE TRANSCRIPTIONAL REPRESSOR SCO4008"/>
    <property type="match status" value="1"/>
</dbReference>
<dbReference type="PANTHER" id="PTHR30328">
    <property type="entry name" value="TRANSCRIPTIONAL REPRESSOR"/>
    <property type="match status" value="1"/>
</dbReference>
<dbReference type="InterPro" id="IPR009057">
    <property type="entry name" value="Homeodomain-like_sf"/>
</dbReference>
<dbReference type="Pfam" id="PF17938">
    <property type="entry name" value="TetR_C_29"/>
    <property type="match status" value="1"/>
</dbReference>
<comment type="caution">
    <text evidence="5">The sequence shown here is derived from an EMBL/GenBank/DDBJ whole genome shotgun (WGS) entry which is preliminary data.</text>
</comment>
<evidence type="ECO:0000256" key="3">
    <source>
        <dbReference type="SAM" id="MobiDB-lite"/>
    </source>
</evidence>
<dbReference type="SUPFAM" id="SSF48498">
    <property type="entry name" value="Tetracyclin repressor-like, C-terminal domain"/>
    <property type="match status" value="1"/>
</dbReference>
<proteinExistence type="predicted"/>
<dbReference type="Pfam" id="PF00440">
    <property type="entry name" value="TetR_N"/>
    <property type="match status" value="1"/>
</dbReference>
<evidence type="ECO:0000256" key="2">
    <source>
        <dbReference type="PROSITE-ProRule" id="PRU00335"/>
    </source>
</evidence>
<sequence length="226" mass="25335">MDKAGAGAKARRGGNGGRAQRAAQRDPERTRASILAAATVEFAENGIGGARVDAIAERAGTNKRMLYHYFGDKEQLYLAVLEEAYIGIRTAEKTLNLSDLAPEQGVAELAMFTWKYFLDHPEFLSLLGTENLHRARWLRQSTRLKELHSGFIDKLADLLDRGKAKGLFRIDVDPLNVYLTIAALGYFYLSNQHTLTTIFGRDLMDEANLEAWKRHIVQVTLASIRR</sequence>
<evidence type="ECO:0000259" key="4">
    <source>
        <dbReference type="PROSITE" id="PS50977"/>
    </source>
</evidence>
<feature type="domain" description="HTH tetR-type" evidence="4">
    <location>
        <begin position="28"/>
        <end position="88"/>
    </location>
</feature>
<feature type="region of interest" description="Disordered" evidence="3">
    <location>
        <begin position="1"/>
        <end position="30"/>
    </location>
</feature>
<dbReference type="EMBL" id="LPUX01000064">
    <property type="protein sequence ID" value="OAP36490.1"/>
    <property type="molecule type" value="Genomic_DNA"/>
</dbReference>
<organism evidence="5 6">
    <name type="scientific">Sinorhizobium glycinis</name>
    <dbReference type="NCBI Taxonomy" id="1472378"/>
    <lineage>
        <taxon>Bacteria</taxon>
        <taxon>Pseudomonadati</taxon>
        <taxon>Pseudomonadota</taxon>
        <taxon>Alphaproteobacteria</taxon>
        <taxon>Hyphomicrobiales</taxon>
        <taxon>Rhizobiaceae</taxon>
        <taxon>Sinorhizobium/Ensifer group</taxon>
        <taxon>Sinorhizobium</taxon>
    </lineage>
</organism>
<name>A0A178XML7_9HYPH</name>
<gene>
    <name evidence="5" type="ORF">AU381_18475</name>
</gene>
<dbReference type="OrthoDB" id="2356263at2"/>
<dbReference type="GO" id="GO:0003677">
    <property type="term" value="F:DNA binding"/>
    <property type="evidence" value="ECO:0007669"/>
    <property type="project" value="UniProtKB-UniRule"/>
</dbReference>
<dbReference type="Proteomes" id="UP000094025">
    <property type="component" value="Unassembled WGS sequence"/>
</dbReference>
<dbReference type="InterPro" id="IPR041474">
    <property type="entry name" value="NicS_C"/>
</dbReference>
<protein>
    <submittedName>
        <fullName evidence="5">TetR family transcriptional regulator</fullName>
    </submittedName>
</protein>
<dbReference type="STRING" id="1472378.AU381_18475"/>
<accession>A0A178XML7</accession>
<dbReference type="InterPro" id="IPR001647">
    <property type="entry name" value="HTH_TetR"/>
</dbReference>
<dbReference type="PRINTS" id="PR00455">
    <property type="entry name" value="HTHTETR"/>
</dbReference>
<keyword evidence="6" id="KW-1185">Reference proteome</keyword>
<dbReference type="PROSITE" id="PS50977">
    <property type="entry name" value="HTH_TETR_2"/>
    <property type="match status" value="1"/>
</dbReference>
<dbReference type="Gene3D" id="1.10.357.10">
    <property type="entry name" value="Tetracycline Repressor, domain 2"/>
    <property type="match status" value="1"/>
</dbReference>
<evidence type="ECO:0000256" key="1">
    <source>
        <dbReference type="ARBA" id="ARBA00023125"/>
    </source>
</evidence>
<dbReference type="InterPro" id="IPR050109">
    <property type="entry name" value="HTH-type_TetR-like_transc_reg"/>
</dbReference>
<feature type="DNA-binding region" description="H-T-H motif" evidence="2">
    <location>
        <begin position="51"/>
        <end position="70"/>
    </location>
</feature>
<keyword evidence="1 2" id="KW-0238">DNA-binding</keyword>